<feature type="transmembrane region" description="Helical" evidence="12">
    <location>
        <begin position="177"/>
        <end position="198"/>
    </location>
</feature>
<dbReference type="EMBL" id="JAGYWB010000017">
    <property type="protein sequence ID" value="KAI0493778.1"/>
    <property type="molecule type" value="Genomic_DNA"/>
</dbReference>
<dbReference type="GO" id="GO:0005506">
    <property type="term" value="F:iron ion binding"/>
    <property type="evidence" value="ECO:0007669"/>
    <property type="project" value="InterPro"/>
</dbReference>
<evidence type="ECO:0000313" key="14">
    <source>
        <dbReference type="Proteomes" id="UP000829196"/>
    </source>
</evidence>
<dbReference type="GO" id="GO:0020037">
    <property type="term" value="F:heme binding"/>
    <property type="evidence" value="ECO:0007669"/>
    <property type="project" value="InterPro"/>
</dbReference>
<dbReference type="GO" id="GO:0016709">
    <property type="term" value="F:oxidoreductase activity, acting on paired donors, with incorporation or reduction of molecular oxygen, NAD(P)H as one donor, and incorporation of one atom of oxygen"/>
    <property type="evidence" value="ECO:0007669"/>
    <property type="project" value="TreeGrafter"/>
</dbReference>
<keyword evidence="3 12" id="KW-0812">Transmembrane</keyword>
<dbReference type="InterPro" id="IPR017972">
    <property type="entry name" value="Cyt_P450_CS"/>
</dbReference>
<evidence type="ECO:0000256" key="5">
    <source>
        <dbReference type="ARBA" id="ARBA00022989"/>
    </source>
</evidence>
<accession>A0A8T3ACD7</accession>
<evidence type="ECO:0000256" key="3">
    <source>
        <dbReference type="ARBA" id="ARBA00022692"/>
    </source>
</evidence>
<dbReference type="PANTHER" id="PTHR24298:SF800">
    <property type="entry name" value="CYTOCHROME P450 89A2-RELATED"/>
    <property type="match status" value="1"/>
</dbReference>
<evidence type="ECO:0000256" key="8">
    <source>
        <dbReference type="ARBA" id="ARBA00023033"/>
    </source>
</evidence>
<feature type="binding site" description="axial binding residue" evidence="10">
    <location>
        <position position="460"/>
    </location>
    <ligand>
        <name>heme</name>
        <dbReference type="ChEBI" id="CHEBI:30413"/>
    </ligand>
    <ligandPart>
        <name>Fe</name>
        <dbReference type="ChEBI" id="CHEBI:18248"/>
    </ligandPart>
</feature>
<evidence type="ECO:0000313" key="13">
    <source>
        <dbReference type="EMBL" id="KAI0493778.1"/>
    </source>
</evidence>
<dbReference type="SUPFAM" id="SSF48264">
    <property type="entry name" value="Cytochrome P450"/>
    <property type="match status" value="1"/>
</dbReference>
<proteinExistence type="inferred from homology"/>
<keyword evidence="14" id="KW-1185">Reference proteome</keyword>
<evidence type="ECO:0000256" key="1">
    <source>
        <dbReference type="ARBA" id="ARBA00004167"/>
    </source>
</evidence>
<organism evidence="13 14">
    <name type="scientific">Dendrobium nobile</name>
    <name type="common">Orchid</name>
    <dbReference type="NCBI Taxonomy" id="94219"/>
    <lineage>
        <taxon>Eukaryota</taxon>
        <taxon>Viridiplantae</taxon>
        <taxon>Streptophyta</taxon>
        <taxon>Embryophyta</taxon>
        <taxon>Tracheophyta</taxon>
        <taxon>Spermatophyta</taxon>
        <taxon>Magnoliopsida</taxon>
        <taxon>Liliopsida</taxon>
        <taxon>Asparagales</taxon>
        <taxon>Orchidaceae</taxon>
        <taxon>Epidendroideae</taxon>
        <taxon>Malaxideae</taxon>
        <taxon>Dendrobiinae</taxon>
        <taxon>Dendrobium</taxon>
    </lineage>
</organism>
<dbReference type="InterPro" id="IPR051103">
    <property type="entry name" value="Plant_metabolite_P450s"/>
</dbReference>
<evidence type="ECO:0000256" key="9">
    <source>
        <dbReference type="ARBA" id="ARBA00023136"/>
    </source>
</evidence>
<evidence type="ECO:0000256" key="2">
    <source>
        <dbReference type="ARBA" id="ARBA00022617"/>
    </source>
</evidence>
<keyword evidence="4 10" id="KW-0479">Metal-binding</keyword>
<dbReference type="Gene3D" id="1.10.630.10">
    <property type="entry name" value="Cytochrome P450"/>
    <property type="match status" value="1"/>
</dbReference>
<dbReference type="OrthoDB" id="1055148at2759"/>
<dbReference type="GO" id="GO:0016020">
    <property type="term" value="C:membrane"/>
    <property type="evidence" value="ECO:0007669"/>
    <property type="project" value="UniProtKB-SubCell"/>
</dbReference>
<comment type="caution">
    <text evidence="13">The sequence shown here is derived from an EMBL/GenBank/DDBJ whole genome shotgun (WGS) entry which is preliminary data.</text>
</comment>
<keyword evidence="9 12" id="KW-0472">Membrane</keyword>
<keyword evidence="6 11" id="KW-0560">Oxidoreductase</keyword>
<protein>
    <recommendedName>
        <fullName evidence="15">Cytochrome P450</fullName>
    </recommendedName>
</protein>
<keyword evidence="2 10" id="KW-0349">Heme</keyword>
<feature type="transmembrane region" description="Helical" evidence="12">
    <location>
        <begin position="218"/>
        <end position="238"/>
    </location>
</feature>
<dbReference type="InterPro" id="IPR002401">
    <property type="entry name" value="Cyt_P450_E_grp-I"/>
</dbReference>
<evidence type="ECO:0000256" key="11">
    <source>
        <dbReference type="RuleBase" id="RU000461"/>
    </source>
</evidence>
<evidence type="ECO:0000256" key="4">
    <source>
        <dbReference type="ARBA" id="ARBA00022723"/>
    </source>
</evidence>
<reference evidence="13" key="1">
    <citation type="journal article" date="2022" name="Front. Genet.">
        <title>Chromosome-Scale Assembly of the Dendrobium nobile Genome Provides Insights Into the Molecular Mechanism of the Biosynthesis of the Medicinal Active Ingredient of Dendrobium.</title>
        <authorList>
            <person name="Xu Q."/>
            <person name="Niu S.-C."/>
            <person name="Li K.-L."/>
            <person name="Zheng P.-J."/>
            <person name="Zhang X.-J."/>
            <person name="Jia Y."/>
            <person name="Liu Y."/>
            <person name="Niu Y.-X."/>
            <person name="Yu L.-H."/>
            <person name="Chen D.-F."/>
            <person name="Zhang G.-Q."/>
        </authorList>
    </citation>
    <scope>NUCLEOTIDE SEQUENCE</scope>
    <source>
        <tissue evidence="13">Leaf</tissue>
    </source>
</reference>
<comment type="cofactor">
    <cofactor evidence="10">
        <name>heme</name>
        <dbReference type="ChEBI" id="CHEBI:30413"/>
    </cofactor>
</comment>
<dbReference type="CDD" id="cd11075">
    <property type="entry name" value="CYP77_89"/>
    <property type="match status" value="1"/>
</dbReference>
<gene>
    <name evidence="13" type="ORF">KFK09_023903</name>
</gene>
<dbReference type="SMR" id="A0A8T3ACD7"/>
<comment type="similarity">
    <text evidence="11">Belongs to the cytochrome P450 family.</text>
</comment>
<evidence type="ECO:0000256" key="10">
    <source>
        <dbReference type="PIRSR" id="PIRSR602401-1"/>
    </source>
</evidence>
<dbReference type="Pfam" id="PF00067">
    <property type="entry name" value="p450"/>
    <property type="match status" value="1"/>
</dbReference>
<evidence type="ECO:0000256" key="7">
    <source>
        <dbReference type="ARBA" id="ARBA00023004"/>
    </source>
</evidence>
<dbReference type="FunFam" id="1.10.630.10:FF:000012">
    <property type="entry name" value="Cytochrome P450 family protein"/>
    <property type="match status" value="1"/>
</dbReference>
<dbReference type="AlphaFoldDB" id="A0A8T3ACD7"/>
<dbReference type="PRINTS" id="PR00463">
    <property type="entry name" value="EP450I"/>
</dbReference>
<dbReference type="PROSITE" id="PS00086">
    <property type="entry name" value="CYTOCHROME_P450"/>
    <property type="match status" value="1"/>
</dbReference>
<dbReference type="PRINTS" id="PR00385">
    <property type="entry name" value="P450"/>
</dbReference>
<evidence type="ECO:0000256" key="12">
    <source>
        <dbReference type="SAM" id="Phobius"/>
    </source>
</evidence>
<name>A0A8T3ACD7_DENNO</name>
<keyword evidence="5 12" id="KW-1133">Transmembrane helix</keyword>
<dbReference type="InterPro" id="IPR036396">
    <property type="entry name" value="Cyt_P450_sf"/>
</dbReference>
<evidence type="ECO:0000256" key="6">
    <source>
        <dbReference type="ARBA" id="ARBA00023002"/>
    </source>
</evidence>
<dbReference type="PANTHER" id="PTHR24298">
    <property type="entry name" value="FLAVONOID 3'-MONOOXYGENASE-RELATED"/>
    <property type="match status" value="1"/>
</dbReference>
<feature type="transmembrane region" description="Helical" evidence="12">
    <location>
        <begin position="6"/>
        <end position="27"/>
    </location>
</feature>
<dbReference type="Proteomes" id="UP000829196">
    <property type="component" value="Unassembled WGS sequence"/>
</dbReference>
<dbReference type="InterPro" id="IPR001128">
    <property type="entry name" value="Cyt_P450"/>
</dbReference>
<keyword evidence="8 11" id="KW-0503">Monooxygenase</keyword>
<evidence type="ECO:0008006" key="15">
    <source>
        <dbReference type="Google" id="ProtNLM"/>
    </source>
</evidence>
<comment type="subcellular location">
    <subcellularLocation>
        <location evidence="1">Membrane</location>
        <topology evidence="1">Single-pass membrane protein</topology>
    </subcellularLocation>
</comment>
<keyword evidence="7 10" id="KW-0408">Iron</keyword>
<sequence>MDTFLILLSLAGSAALYLLLRLLLLLLPSRSDRELPPGPPSIPILGNLLWLRRPVSNFEHYLLKELHSQYGPIITVRIGSRRSIFISDRSLAHKALVQLGAAFADRPPPLPASRLLSSNQHNITAGSYGPMWRLFRRNLASEILHPSKVRLFSPGREWVLDALFRDLKSQSLESPDAAVTAIESFQFAMFCLLVLMCFGEKLDEKKIREIETAQREYLQYFSKLGVFAFLPSVSMYVFRSRWKTMVRLRQRQADLFVPLIRIRKAHKENKREEKDERFVHSYVDSLLDLTLEEEGGRALTEDEIVTLCSEFFTGGTDTTATALQWIMAELVKNQGAQEKVFEDIETLVGKNKAEKILEEDLQRMPYLKAVIKEGLRRHPPAHIVIPHSVTADIEFEGYLIPRNATVNFLVTEMNWDERAWEEPKKFKPERFMTGGDGEGVDMTGSREIKMMPFGVGRRICPGLGLAMLHLEYFVANLVKEFKWETVAGEEVDLSEKPEFTLVMKNPLRAQLTPRMKA</sequence>